<organism evidence="4 5">
    <name type="scientific">Yoonia vestfoldensis</name>
    <dbReference type="NCBI Taxonomy" id="245188"/>
    <lineage>
        <taxon>Bacteria</taxon>
        <taxon>Pseudomonadati</taxon>
        <taxon>Pseudomonadota</taxon>
        <taxon>Alphaproteobacteria</taxon>
        <taxon>Rhodobacterales</taxon>
        <taxon>Paracoccaceae</taxon>
        <taxon>Yoonia</taxon>
    </lineage>
</organism>
<keyword evidence="2" id="KW-0184">Conjugation</keyword>
<sequence>MAIFQLSRTVVNWTTPRRVSKIASELHGPKFKQGLFCEGVLIPECAPAWVVQRYGLDDAAMASASLWRDVEAREWASTQRRKAQFALRFGLALPVELPFEACEEVTRRFAREFLMANGEVVDFVCFDRGDGNPYVHLLQTMRYLGDDGFGLKIRNFMGKRNALFGIRAGWAGLLNEALALSGSDARVDHRAASAVSSELSGE</sequence>
<gene>
    <name evidence="4" type="ORF">LOKVESSMR4R_00021</name>
</gene>
<proteinExistence type="inferred from homology"/>
<dbReference type="AlphaFoldDB" id="A0A1Y0E7J4"/>
<comment type="similarity">
    <text evidence="1">Belongs to the MobA/MobL family.</text>
</comment>
<evidence type="ECO:0000313" key="5">
    <source>
        <dbReference type="Proteomes" id="UP000195273"/>
    </source>
</evidence>
<reference evidence="4 5" key="1">
    <citation type="submission" date="2017-05" db="EMBL/GenBank/DDBJ databases">
        <title>Genome Sequence of Loktanella vestfoldensis Strain SMR4r Isolated from a Culture of the Diatom Skeletonema marinoi.</title>
        <authorList>
            <person name="Topel M."/>
            <person name="Pinder M.I.M."/>
            <person name="Johansson O.N."/>
            <person name="Kourtchenko O."/>
            <person name="Godhe A."/>
            <person name="Clarke A.K."/>
        </authorList>
    </citation>
    <scope>NUCLEOTIDE SEQUENCE [LARGE SCALE GENOMIC DNA]</scope>
    <source>
        <strain evidence="4 5">SMR4r</strain>
    </source>
</reference>
<dbReference type="Gene3D" id="3.30.930.30">
    <property type="match status" value="1"/>
</dbReference>
<evidence type="ECO:0000256" key="2">
    <source>
        <dbReference type="ARBA" id="ARBA00022971"/>
    </source>
</evidence>
<dbReference type="EMBL" id="CP021431">
    <property type="protein sequence ID" value="ART99369.1"/>
    <property type="molecule type" value="Genomic_DNA"/>
</dbReference>
<protein>
    <submittedName>
        <fullName evidence="4">MobA/MobL family protein</fullName>
    </submittedName>
</protein>
<name>A0A1Y0E7J4_9RHOB</name>
<evidence type="ECO:0000313" key="4">
    <source>
        <dbReference type="EMBL" id="ART99369.1"/>
    </source>
</evidence>
<keyword evidence="5" id="KW-1185">Reference proteome</keyword>
<dbReference type="RefSeq" id="WP_087205621.1">
    <property type="nucleotide sequence ID" value="NZ_CP021431.1"/>
</dbReference>
<feature type="domain" description="MobA/MobL protein" evidence="3">
    <location>
        <begin position="32"/>
        <end position="192"/>
    </location>
</feature>
<dbReference type="KEGG" id="lvs:LOKVESSMR4R_00021"/>
<evidence type="ECO:0000256" key="1">
    <source>
        <dbReference type="ARBA" id="ARBA00010873"/>
    </source>
</evidence>
<dbReference type="Pfam" id="PF03389">
    <property type="entry name" value="MobA_MobL"/>
    <property type="match status" value="1"/>
</dbReference>
<dbReference type="InterPro" id="IPR005053">
    <property type="entry name" value="MobA_MobL"/>
</dbReference>
<accession>A0A1Y0E7J4</accession>
<dbReference type="Proteomes" id="UP000195273">
    <property type="component" value="Chromosome"/>
</dbReference>
<dbReference type="OrthoDB" id="1826980at2"/>
<evidence type="ECO:0000259" key="3">
    <source>
        <dbReference type="Pfam" id="PF03389"/>
    </source>
</evidence>